<keyword evidence="1" id="KW-1133">Transmembrane helix</keyword>
<feature type="transmembrane region" description="Helical" evidence="1">
    <location>
        <begin position="48"/>
        <end position="69"/>
    </location>
</feature>
<reference evidence="2 3" key="1">
    <citation type="submission" date="2019-03" db="EMBL/GenBank/DDBJ databases">
        <title>Single cell metagenomics reveals metabolic interactions within the superorganism composed of flagellate Streblomastix strix and complex community of Bacteroidetes bacteria on its surface.</title>
        <authorList>
            <person name="Treitli S.C."/>
            <person name="Kolisko M."/>
            <person name="Husnik F."/>
            <person name="Keeling P."/>
            <person name="Hampl V."/>
        </authorList>
    </citation>
    <scope>NUCLEOTIDE SEQUENCE [LARGE SCALE GENOMIC DNA]</scope>
    <source>
        <strain evidence="2">ST1C</strain>
    </source>
</reference>
<evidence type="ECO:0000313" key="2">
    <source>
        <dbReference type="EMBL" id="KAA6399271.1"/>
    </source>
</evidence>
<evidence type="ECO:0000313" key="3">
    <source>
        <dbReference type="Proteomes" id="UP000324800"/>
    </source>
</evidence>
<dbReference type="EMBL" id="SNRW01000785">
    <property type="protein sequence ID" value="KAA6399271.1"/>
    <property type="molecule type" value="Genomic_DNA"/>
</dbReference>
<name>A0A5J4WWF4_9EUKA</name>
<protein>
    <submittedName>
        <fullName evidence="2">Uncharacterized protein</fullName>
    </submittedName>
</protein>
<keyword evidence="1" id="KW-0812">Transmembrane</keyword>
<accession>A0A5J4WWF4</accession>
<proteinExistence type="predicted"/>
<dbReference type="AlphaFoldDB" id="A0A5J4WWF4"/>
<feature type="non-terminal residue" evidence="2">
    <location>
        <position position="140"/>
    </location>
</feature>
<organism evidence="2 3">
    <name type="scientific">Streblomastix strix</name>
    <dbReference type="NCBI Taxonomy" id="222440"/>
    <lineage>
        <taxon>Eukaryota</taxon>
        <taxon>Metamonada</taxon>
        <taxon>Preaxostyla</taxon>
        <taxon>Oxymonadida</taxon>
        <taxon>Streblomastigidae</taxon>
        <taxon>Streblomastix</taxon>
    </lineage>
</organism>
<dbReference type="Proteomes" id="UP000324800">
    <property type="component" value="Unassembled WGS sequence"/>
</dbReference>
<keyword evidence="1" id="KW-0472">Membrane</keyword>
<comment type="caution">
    <text evidence="2">The sequence shown here is derived from an EMBL/GenBank/DDBJ whole genome shotgun (WGS) entry which is preliminary data.</text>
</comment>
<sequence length="140" mass="15757">MFPPLGSLEIFLVYDSPPLFYSEFLQVGTVSGLNPDCQRLQYLLQFQFAITEVFVLVTLLLTAVIPPLFSTMLSTTQPEIMQSVEDTTFFTFPFVGKKGCVIIPIRSTFKIELQFQFGQGVVQLCGVVYVRETVLCLLLV</sequence>
<evidence type="ECO:0000256" key="1">
    <source>
        <dbReference type="SAM" id="Phobius"/>
    </source>
</evidence>
<gene>
    <name evidence="2" type="ORF">EZS28_005195</name>
</gene>